<dbReference type="InterPro" id="IPR036515">
    <property type="entry name" value="Transposase_17_sf"/>
</dbReference>
<dbReference type="GO" id="GO:0006313">
    <property type="term" value="P:DNA transposition"/>
    <property type="evidence" value="ECO:0007669"/>
    <property type="project" value="InterPro"/>
</dbReference>
<reference evidence="2 3" key="1">
    <citation type="submission" date="2019-07" db="EMBL/GenBank/DDBJ databases">
        <title>Whole genome shotgun sequence of Brevifollis gellanilyticus NBRC 108608.</title>
        <authorList>
            <person name="Hosoyama A."/>
            <person name="Uohara A."/>
            <person name="Ohji S."/>
            <person name="Ichikawa N."/>
        </authorList>
    </citation>
    <scope>NUCLEOTIDE SEQUENCE [LARGE SCALE GENOMIC DNA]</scope>
    <source>
        <strain evidence="2 3">NBRC 108608</strain>
    </source>
</reference>
<accession>A0A512M5B5</accession>
<dbReference type="SMART" id="SM01321">
    <property type="entry name" value="Y1_Tnp"/>
    <property type="match status" value="1"/>
</dbReference>
<protein>
    <submittedName>
        <fullName evidence="2">Transposase</fullName>
    </submittedName>
</protein>
<dbReference type="EMBL" id="BKAG01000006">
    <property type="protein sequence ID" value="GEP41923.1"/>
    <property type="molecule type" value="Genomic_DNA"/>
</dbReference>
<sequence>MPTYTDITYHIVFGTKNRIPALDKPRRDELFKLIWGVAEERNCHVYRIGGVEDHLHLLTSLHPTIALANLVKEIKTASSAWIKGQHVFSAFDYWQEGYGAFTLSADARPVLIDYIKGQEQHHARESYVQELQRMVRTVGLEWQPDYLP</sequence>
<dbReference type="Proteomes" id="UP000321577">
    <property type="component" value="Unassembled WGS sequence"/>
</dbReference>
<dbReference type="AlphaFoldDB" id="A0A512M5B5"/>
<evidence type="ECO:0000313" key="2">
    <source>
        <dbReference type="EMBL" id="GEP41923.1"/>
    </source>
</evidence>
<dbReference type="PANTHER" id="PTHR33360:SF2">
    <property type="entry name" value="TRANSPOSASE FOR INSERTION SEQUENCE ELEMENT IS200"/>
    <property type="match status" value="1"/>
</dbReference>
<comment type="caution">
    <text evidence="2">The sequence shown here is derived from an EMBL/GenBank/DDBJ whole genome shotgun (WGS) entry which is preliminary data.</text>
</comment>
<dbReference type="SUPFAM" id="SSF143422">
    <property type="entry name" value="Transposase IS200-like"/>
    <property type="match status" value="1"/>
</dbReference>
<evidence type="ECO:0000313" key="3">
    <source>
        <dbReference type="Proteomes" id="UP000321577"/>
    </source>
</evidence>
<gene>
    <name evidence="2" type="ORF">BGE01nite_12140</name>
</gene>
<dbReference type="Gene3D" id="3.30.70.1290">
    <property type="entry name" value="Transposase IS200-like"/>
    <property type="match status" value="1"/>
</dbReference>
<feature type="domain" description="Transposase IS200-like" evidence="1">
    <location>
        <begin position="4"/>
        <end position="118"/>
    </location>
</feature>
<proteinExistence type="predicted"/>
<dbReference type="GO" id="GO:0004803">
    <property type="term" value="F:transposase activity"/>
    <property type="evidence" value="ECO:0007669"/>
    <property type="project" value="InterPro"/>
</dbReference>
<keyword evidence="3" id="KW-1185">Reference proteome</keyword>
<dbReference type="GO" id="GO:0003677">
    <property type="term" value="F:DNA binding"/>
    <property type="evidence" value="ECO:0007669"/>
    <property type="project" value="InterPro"/>
</dbReference>
<dbReference type="PANTHER" id="PTHR33360">
    <property type="entry name" value="TRANSPOSASE FOR INSERTION SEQUENCE ELEMENT IS200"/>
    <property type="match status" value="1"/>
</dbReference>
<dbReference type="OrthoDB" id="9797997at2"/>
<name>A0A512M5B5_9BACT</name>
<evidence type="ECO:0000259" key="1">
    <source>
        <dbReference type="SMART" id="SM01321"/>
    </source>
</evidence>
<dbReference type="InterPro" id="IPR002686">
    <property type="entry name" value="Transposase_17"/>
</dbReference>
<organism evidence="2 3">
    <name type="scientific">Brevifollis gellanilyticus</name>
    <dbReference type="NCBI Taxonomy" id="748831"/>
    <lineage>
        <taxon>Bacteria</taxon>
        <taxon>Pseudomonadati</taxon>
        <taxon>Verrucomicrobiota</taxon>
        <taxon>Verrucomicrobiia</taxon>
        <taxon>Verrucomicrobiales</taxon>
        <taxon>Verrucomicrobiaceae</taxon>
    </lineage>
</organism>
<dbReference type="NCBIfam" id="NF033573">
    <property type="entry name" value="transpos_IS200"/>
    <property type="match status" value="1"/>
</dbReference>
<dbReference type="RefSeq" id="WP_146849463.1">
    <property type="nucleotide sequence ID" value="NZ_BKAG01000006.1"/>
</dbReference>
<dbReference type="Pfam" id="PF01797">
    <property type="entry name" value="Y1_Tnp"/>
    <property type="match status" value="1"/>
</dbReference>